<dbReference type="GO" id="GO:0005794">
    <property type="term" value="C:Golgi apparatus"/>
    <property type="evidence" value="ECO:0000318"/>
    <property type="project" value="GO_Central"/>
</dbReference>
<dbReference type="GO" id="GO:0016413">
    <property type="term" value="F:O-acetyltransferase activity"/>
    <property type="evidence" value="ECO:0000318"/>
    <property type="project" value="GO_Central"/>
</dbReference>
<evidence type="ECO:0000313" key="9">
    <source>
        <dbReference type="EMBL" id="EFJ25156.1"/>
    </source>
</evidence>
<dbReference type="HOGENOM" id="CLU_020953_0_2_1"/>
<evidence type="ECO:0000259" key="7">
    <source>
        <dbReference type="Pfam" id="PF13839"/>
    </source>
</evidence>
<dbReference type="PANTHER" id="PTHR32285">
    <property type="entry name" value="PROTEIN TRICHOME BIREFRINGENCE-LIKE 9-RELATED"/>
    <property type="match status" value="1"/>
</dbReference>
<name>D8RQZ2_SELML</name>
<protein>
    <submittedName>
        <fullName evidence="9">Uncharacterized protein</fullName>
    </submittedName>
</protein>
<dbReference type="KEGG" id="smo:SELMODRAFT_53072"/>
<keyword evidence="10" id="KW-1185">Reference proteome</keyword>
<evidence type="ECO:0000256" key="2">
    <source>
        <dbReference type="ARBA" id="ARBA00007727"/>
    </source>
</evidence>
<dbReference type="Proteomes" id="UP000001514">
    <property type="component" value="Unassembled WGS sequence"/>
</dbReference>
<dbReference type="Gramene" id="EFJ25156">
    <property type="protein sequence ID" value="EFJ25156"/>
    <property type="gene ID" value="SELMODRAFT_53072"/>
</dbReference>
<dbReference type="InParanoid" id="D8RQZ2"/>
<accession>D8RQZ2</accession>
<dbReference type="InterPro" id="IPR029962">
    <property type="entry name" value="TBL"/>
</dbReference>
<dbReference type="InterPro" id="IPR026057">
    <property type="entry name" value="TBL_C"/>
</dbReference>
<evidence type="ECO:0000256" key="5">
    <source>
        <dbReference type="ARBA" id="ARBA00022989"/>
    </source>
</evidence>
<evidence type="ECO:0000313" key="10">
    <source>
        <dbReference type="Proteomes" id="UP000001514"/>
    </source>
</evidence>
<feature type="domain" description="Trichome birefringence-like C-terminal" evidence="7">
    <location>
        <begin position="54"/>
        <end position="330"/>
    </location>
</feature>
<evidence type="ECO:0000256" key="3">
    <source>
        <dbReference type="ARBA" id="ARBA00022692"/>
    </source>
</evidence>
<feature type="non-terminal residue" evidence="9">
    <location>
        <position position="335"/>
    </location>
</feature>
<dbReference type="OMA" id="DGEWARD"/>
<dbReference type="eggNOG" id="ENOG502QQD3">
    <property type="taxonomic scope" value="Eukaryota"/>
</dbReference>
<evidence type="ECO:0000256" key="1">
    <source>
        <dbReference type="ARBA" id="ARBA00004167"/>
    </source>
</evidence>
<organism evidence="10">
    <name type="scientific">Selaginella moellendorffii</name>
    <name type="common">Spikemoss</name>
    <dbReference type="NCBI Taxonomy" id="88036"/>
    <lineage>
        <taxon>Eukaryota</taxon>
        <taxon>Viridiplantae</taxon>
        <taxon>Streptophyta</taxon>
        <taxon>Embryophyta</taxon>
        <taxon>Tracheophyta</taxon>
        <taxon>Lycopodiopsida</taxon>
        <taxon>Selaginellales</taxon>
        <taxon>Selaginellaceae</taxon>
        <taxon>Selaginella</taxon>
    </lineage>
</organism>
<keyword evidence="6" id="KW-0472">Membrane</keyword>
<dbReference type="STRING" id="88036.D8RQZ2"/>
<sequence length="335" mass="39100">ECNLYEGRWVRDESYPLFQPFTCPFVDTAFRCQENGRKDKGYLQWRWQPFGCDIPRFNALDMLKRLRNKKLAFVGDSLGRNQWESLVCMLYQGVSNRSNVFEARRQQVGKARPSYSVKFPDYKTQIDYYRTHFLVPEGRRPPGITERRRIKCSLQLDRVDKTGSKWKNADILVFNSGHWWNHGKISKRCFFIERSNYTLNMDVHAAYERAIQTWASWVDNHRGKKVFFRGFAPNHFSGGDWNTGGTCETHIQPLDDESKLDKYPDKVEAVENVLSTMKTPVTFLNVTKLSLFRKDGHVAGWGKRNGSGRQDCSHWCLPGVPDTWNELLYASLTRS</sequence>
<dbReference type="FunCoup" id="D8RQZ2">
    <property type="interactions" value="725"/>
</dbReference>
<evidence type="ECO:0000256" key="4">
    <source>
        <dbReference type="ARBA" id="ARBA00022968"/>
    </source>
</evidence>
<dbReference type="GO" id="GO:0016020">
    <property type="term" value="C:membrane"/>
    <property type="evidence" value="ECO:0007669"/>
    <property type="project" value="UniProtKB-SubCell"/>
</dbReference>
<evidence type="ECO:0000259" key="8">
    <source>
        <dbReference type="Pfam" id="PF14416"/>
    </source>
</evidence>
<comment type="subcellular location">
    <subcellularLocation>
        <location evidence="1">Membrane</location>
        <topology evidence="1">Single-pass membrane protein</topology>
    </subcellularLocation>
</comment>
<comment type="similarity">
    <text evidence="2">Belongs to the PC-esterase family. TBL subfamily.</text>
</comment>
<dbReference type="Pfam" id="PF14416">
    <property type="entry name" value="PMR5N"/>
    <property type="match status" value="1"/>
</dbReference>
<proteinExistence type="inferred from homology"/>
<keyword evidence="4" id="KW-0735">Signal-anchor</keyword>
<dbReference type="PANTHER" id="PTHR32285:SF213">
    <property type="entry name" value="PROTEIN TRICHOME BIREFRINGENCE-LIKE 11"/>
    <property type="match status" value="1"/>
</dbReference>
<evidence type="ECO:0000256" key="6">
    <source>
        <dbReference type="ARBA" id="ARBA00023136"/>
    </source>
</evidence>
<dbReference type="InterPro" id="IPR025846">
    <property type="entry name" value="TBL_N"/>
</dbReference>
<dbReference type="EMBL" id="GL377587">
    <property type="protein sequence ID" value="EFJ25156.1"/>
    <property type="molecule type" value="Genomic_DNA"/>
</dbReference>
<gene>
    <name evidence="9" type="ORF">SELMODRAFT_53072</name>
</gene>
<keyword evidence="3" id="KW-0812">Transmembrane</keyword>
<feature type="non-terminal residue" evidence="9">
    <location>
        <position position="1"/>
    </location>
</feature>
<reference evidence="9 10" key="1">
    <citation type="journal article" date="2011" name="Science">
        <title>The Selaginella genome identifies genetic changes associated with the evolution of vascular plants.</title>
        <authorList>
            <person name="Banks J.A."/>
            <person name="Nishiyama T."/>
            <person name="Hasebe M."/>
            <person name="Bowman J.L."/>
            <person name="Gribskov M."/>
            <person name="dePamphilis C."/>
            <person name="Albert V.A."/>
            <person name="Aono N."/>
            <person name="Aoyama T."/>
            <person name="Ambrose B.A."/>
            <person name="Ashton N.W."/>
            <person name="Axtell M.J."/>
            <person name="Barker E."/>
            <person name="Barker M.S."/>
            <person name="Bennetzen J.L."/>
            <person name="Bonawitz N.D."/>
            <person name="Chapple C."/>
            <person name="Cheng C."/>
            <person name="Correa L.G."/>
            <person name="Dacre M."/>
            <person name="DeBarry J."/>
            <person name="Dreyer I."/>
            <person name="Elias M."/>
            <person name="Engstrom E.M."/>
            <person name="Estelle M."/>
            <person name="Feng L."/>
            <person name="Finet C."/>
            <person name="Floyd S.K."/>
            <person name="Frommer W.B."/>
            <person name="Fujita T."/>
            <person name="Gramzow L."/>
            <person name="Gutensohn M."/>
            <person name="Harholt J."/>
            <person name="Hattori M."/>
            <person name="Heyl A."/>
            <person name="Hirai T."/>
            <person name="Hiwatashi Y."/>
            <person name="Ishikawa M."/>
            <person name="Iwata M."/>
            <person name="Karol K.G."/>
            <person name="Koehler B."/>
            <person name="Kolukisaoglu U."/>
            <person name="Kubo M."/>
            <person name="Kurata T."/>
            <person name="Lalonde S."/>
            <person name="Li K."/>
            <person name="Li Y."/>
            <person name="Litt A."/>
            <person name="Lyons E."/>
            <person name="Manning G."/>
            <person name="Maruyama T."/>
            <person name="Michael T.P."/>
            <person name="Mikami K."/>
            <person name="Miyazaki S."/>
            <person name="Morinaga S."/>
            <person name="Murata T."/>
            <person name="Mueller-Roeber B."/>
            <person name="Nelson D.R."/>
            <person name="Obara M."/>
            <person name="Oguri Y."/>
            <person name="Olmstead R.G."/>
            <person name="Onodera N."/>
            <person name="Petersen B.L."/>
            <person name="Pils B."/>
            <person name="Prigge M."/>
            <person name="Rensing S.A."/>
            <person name="Riano-Pachon D.M."/>
            <person name="Roberts A.W."/>
            <person name="Sato Y."/>
            <person name="Scheller H.V."/>
            <person name="Schulz B."/>
            <person name="Schulz C."/>
            <person name="Shakirov E.V."/>
            <person name="Shibagaki N."/>
            <person name="Shinohara N."/>
            <person name="Shippen D.E."/>
            <person name="Soerensen I."/>
            <person name="Sotooka R."/>
            <person name="Sugimoto N."/>
            <person name="Sugita M."/>
            <person name="Sumikawa N."/>
            <person name="Tanurdzic M."/>
            <person name="Theissen G."/>
            <person name="Ulvskov P."/>
            <person name="Wakazuki S."/>
            <person name="Weng J.K."/>
            <person name="Willats W.W."/>
            <person name="Wipf D."/>
            <person name="Wolf P.G."/>
            <person name="Yang L."/>
            <person name="Zimmer A.D."/>
            <person name="Zhu Q."/>
            <person name="Mitros T."/>
            <person name="Hellsten U."/>
            <person name="Loque D."/>
            <person name="Otillar R."/>
            <person name="Salamov A."/>
            <person name="Schmutz J."/>
            <person name="Shapiro H."/>
            <person name="Lindquist E."/>
            <person name="Lucas S."/>
            <person name="Rokhsar D."/>
            <person name="Grigoriev I.V."/>
        </authorList>
    </citation>
    <scope>NUCLEOTIDE SEQUENCE [LARGE SCALE GENOMIC DNA]</scope>
</reference>
<dbReference type="Pfam" id="PF13839">
    <property type="entry name" value="PC-Esterase"/>
    <property type="match status" value="1"/>
</dbReference>
<dbReference type="AlphaFoldDB" id="D8RQZ2"/>
<feature type="domain" description="Trichome birefringence-like N-terminal" evidence="8">
    <location>
        <begin position="1"/>
        <end position="53"/>
    </location>
</feature>
<keyword evidence="5" id="KW-1133">Transmembrane helix</keyword>
<dbReference type="OrthoDB" id="630188at2759"/>